<sequence length="423" mass="48136">MEEETPSPNPNDLHAHHNQHLTEQREVLMEDLTDQMEETTKNQRNSDKKLPHEGSTKIARPIISFREAVSKSTQWFEEAKGIITASKDLNEEQEDMTPEGNLVVHFDKNTLARLRNPWKHTLMGKCLGLNIKSSYMETRVRAMWRIKGTLEIIDVGKGVFYFRFSTEEDYEKTLFGGPWFILDHYLMLTTWKPNFRPSLHNFDKIMVWARFSELPVEYYDKEALFCIAGLAGKPIRVDYATDKLTRARYARVFIEVDLDKPLITKVWVGGDWQTIAYENLDTLCFECGRIGHVKQNCLNKKHLDQSSPYIKDLSSNDCDLPSSSSAQSTKQLHLSTNNFMVLNNEENLFSISTSKNINDNREFQHVAPSSKPLGDDTLAVGALNPCSTPTNNTSNSPKNAAVPITHSPSSTLSLSSPKKTNTF</sequence>
<protein>
    <recommendedName>
        <fullName evidence="3">CCHC-type domain-containing protein</fullName>
    </recommendedName>
</protein>
<keyword evidence="4" id="KW-1185">Reference proteome</keyword>
<feature type="region of interest" description="Disordered" evidence="2">
    <location>
        <begin position="385"/>
        <end position="423"/>
    </location>
</feature>
<proteinExistence type="predicted"/>
<feature type="compositionally biased region" description="Basic and acidic residues" evidence="2">
    <location>
        <begin position="38"/>
        <end position="55"/>
    </location>
</feature>
<dbReference type="Proteomes" id="UP000813463">
    <property type="component" value="Chromosome 4"/>
</dbReference>
<feature type="compositionally biased region" description="Low complexity" evidence="2">
    <location>
        <begin position="385"/>
        <end position="399"/>
    </location>
</feature>
<reference evidence="4" key="1">
    <citation type="journal article" date="2021" name="Nat. Commun.">
        <title>Genomic analyses provide insights into spinach domestication and the genetic basis of agronomic traits.</title>
        <authorList>
            <person name="Cai X."/>
            <person name="Sun X."/>
            <person name="Xu C."/>
            <person name="Sun H."/>
            <person name="Wang X."/>
            <person name="Ge C."/>
            <person name="Zhang Z."/>
            <person name="Wang Q."/>
            <person name="Fei Z."/>
            <person name="Jiao C."/>
            <person name="Wang Q."/>
        </authorList>
    </citation>
    <scope>NUCLEOTIDE SEQUENCE [LARGE SCALE GENOMIC DNA]</scope>
    <source>
        <strain evidence="4">cv. Varoflay</strain>
    </source>
</reference>
<feature type="compositionally biased region" description="Low complexity" evidence="2">
    <location>
        <begin position="407"/>
        <end position="423"/>
    </location>
</feature>
<dbReference type="PROSITE" id="PS50158">
    <property type="entry name" value="ZF_CCHC"/>
    <property type="match status" value="1"/>
</dbReference>
<reference evidence="5" key="2">
    <citation type="submission" date="2025-08" db="UniProtKB">
        <authorList>
            <consortium name="RefSeq"/>
        </authorList>
    </citation>
    <scope>IDENTIFICATION</scope>
    <source>
        <tissue evidence="5">Leaf</tissue>
    </source>
</reference>
<evidence type="ECO:0000256" key="1">
    <source>
        <dbReference type="PROSITE-ProRule" id="PRU00047"/>
    </source>
</evidence>
<gene>
    <name evidence="5" type="primary">LOC130472203</name>
</gene>
<evidence type="ECO:0000256" key="2">
    <source>
        <dbReference type="SAM" id="MobiDB-lite"/>
    </source>
</evidence>
<feature type="region of interest" description="Disordered" evidence="2">
    <location>
        <begin position="1"/>
        <end position="23"/>
    </location>
</feature>
<dbReference type="InterPro" id="IPR001878">
    <property type="entry name" value="Znf_CCHC"/>
</dbReference>
<keyword evidence="1" id="KW-0863">Zinc-finger</keyword>
<dbReference type="InterPro" id="IPR040256">
    <property type="entry name" value="At4g02000-like"/>
</dbReference>
<dbReference type="PANTHER" id="PTHR31286:SF99">
    <property type="entry name" value="DUF4283 DOMAIN-CONTAINING PROTEIN"/>
    <property type="match status" value="1"/>
</dbReference>
<dbReference type="Pfam" id="PF14111">
    <property type="entry name" value="DUF4283"/>
    <property type="match status" value="1"/>
</dbReference>
<evidence type="ECO:0000259" key="3">
    <source>
        <dbReference type="PROSITE" id="PS50158"/>
    </source>
</evidence>
<organism evidence="4 5">
    <name type="scientific">Spinacia oleracea</name>
    <name type="common">Spinach</name>
    <dbReference type="NCBI Taxonomy" id="3562"/>
    <lineage>
        <taxon>Eukaryota</taxon>
        <taxon>Viridiplantae</taxon>
        <taxon>Streptophyta</taxon>
        <taxon>Embryophyta</taxon>
        <taxon>Tracheophyta</taxon>
        <taxon>Spermatophyta</taxon>
        <taxon>Magnoliopsida</taxon>
        <taxon>eudicotyledons</taxon>
        <taxon>Gunneridae</taxon>
        <taxon>Pentapetalae</taxon>
        <taxon>Caryophyllales</taxon>
        <taxon>Chenopodiaceae</taxon>
        <taxon>Chenopodioideae</taxon>
        <taxon>Anserineae</taxon>
        <taxon>Spinacia</taxon>
    </lineage>
</organism>
<accession>A0ABM3RSU2</accession>
<name>A0ABM3RSU2_SPIOL</name>
<evidence type="ECO:0000313" key="5">
    <source>
        <dbReference type="RefSeq" id="XP_056698681.1"/>
    </source>
</evidence>
<dbReference type="InterPro" id="IPR025836">
    <property type="entry name" value="Zn_knuckle_CX2CX4HX4C"/>
</dbReference>
<evidence type="ECO:0000313" key="4">
    <source>
        <dbReference type="Proteomes" id="UP000813463"/>
    </source>
</evidence>
<dbReference type="InterPro" id="IPR025558">
    <property type="entry name" value="DUF4283"/>
</dbReference>
<dbReference type="RefSeq" id="XP_056698681.1">
    <property type="nucleotide sequence ID" value="XM_056842703.1"/>
</dbReference>
<feature type="domain" description="CCHC-type" evidence="3">
    <location>
        <begin position="284"/>
        <end position="297"/>
    </location>
</feature>
<dbReference type="GeneID" id="130472203"/>
<keyword evidence="1" id="KW-0479">Metal-binding</keyword>
<dbReference type="PANTHER" id="PTHR31286">
    <property type="entry name" value="GLYCINE-RICH CELL WALL STRUCTURAL PROTEIN 1.8-LIKE"/>
    <property type="match status" value="1"/>
</dbReference>
<feature type="region of interest" description="Disordered" evidence="2">
    <location>
        <begin position="36"/>
        <end position="56"/>
    </location>
</feature>
<keyword evidence="1" id="KW-0862">Zinc</keyword>
<dbReference type="Pfam" id="PF14392">
    <property type="entry name" value="zf-CCHC_4"/>
    <property type="match status" value="1"/>
</dbReference>